<feature type="transmembrane region" description="Helical" evidence="6">
    <location>
        <begin position="141"/>
        <end position="164"/>
    </location>
</feature>
<feature type="transmembrane region" description="Helical" evidence="6">
    <location>
        <begin position="44"/>
        <end position="65"/>
    </location>
</feature>
<dbReference type="EMBL" id="CP091508">
    <property type="protein sequence ID" value="UOO81284.1"/>
    <property type="molecule type" value="Genomic_DNA"/>
</dbReference>
<reference evidence="7 8" key="1">
    <citation type="journal article" date="2022" name="Res Sq">
        <title>Evolution of multicellular longitudinally dividing oral cavity symbionts (Neisseriaceae).</title>
        <authorList>
            <person name="Nyongesa S."/>
            <person name="Weber P."/>
            <person name="Bernet E."/>
            <person name="Pullido F."/>
            <person name="Nieckarz M."/>
            <person name="Delaby M."/>
            <person name="Nieves C."/>
            <person name="Viehboeck T."/>
            <person name="Krause N."/>
            <person name="Rivera-Millot A."/>
            <person name="Nakamura A."/>
            <person name="Vischer N."/>
            <person name="VanNieuwenhze M."/>
            <person name="Brun Y."/>
            <person name="Cava F."/>
            <person name="Bulgheresi S."/>
            <person name="Veyrier F."/>
        </authorList>
    </citation>
    <scope>NUCLEOTIDE SEQUENCE [LARGE SCALE GENOMIC DNA]</scope>
    <source>
        <strain evidence="7 8">CCUG 63373m</strain>
    </source>
</reference>
<evidence type="ECO:0000256" key="4">
    <source>
        <dbReference type="ARBA" id="ARBA00022989"/>
    </source>
</evidence>
<evidence type="ECO:0000256" key="3">
    <source>
        <dbReference type="ARBA" id="ARBA00022692"/>
    </source>
</evidence>
<evidence type="ECO:0000256" key="6">
    <source>
        <dbReference type="SAM" id="Phobius"/>
    </source>
</evidence>
<evidence type="ECO:0000256" key="5">
    <source>
        <dbReference type="ARBA" id="ARBA00023136"/>
    </source>
</evidence>
<evidence type="ECO:0000313" key="8">
    <source>
        <dbReference type="Proteomes" id="UP000829817"/>
    </source>
</evidence>
<dbReference type="Pfam" id="PF01810">
    <property type="entry name" value="LysE"/>
    <property type="match status" value="1"/>
</dbReference>
<dbReference type="PANTHER" id="PTHR30086:SF20">
    <property type="entry name" value="ARGININE EXPORTER PROTEIN ARGO-RELATED"/>
    <property type="match status" value="1"/>
</dbReference>
<proteinExistence type="predicted"/>
<keyword evidence="5 6" id="KW-0472">Membrane</keyword>
<dbReference type="RefSeq" id="WP_244784348.1">
    <property type="nucleotide sequence ID" value="NZ_CP091508.1"/>
</dbReference>
<protein>
    <submittedName>
        <fullName evidence="7">LysE family translocator</fullName>
    </submittedName>
</protein>
<keyword evidence="8" id="KW-1185">Reference proteome</keyword>
<feature type="transmembrane region" description="Helical" evidence="6">
    <location>
        <begin position="184"/>
        <end position="201"/>
    </location>
</feature>
<keyword evidence="2" id="KW-1003">Cell membrane</keyword>
<comment type="subcellular location">
    <subcellularLocation>
        <location evidence="1">Cell membrane</location>
        <topology evidence="1">Multi-pass membrane protein</topology>
    </subcellularLocation>
</comment>
<feature type="transmembrane region" description="Helical" evidence="6">
    <location>
        <begin position="112"/>
        <end position="129"/>
    </location>
</feature>
<evidence type="ECO:0000313" key="7">
    <source>
        <dbReference type="EMBL" id="UOO81284.1"/>
    </source>
</evidence>
<accession>A0ABY4DRC8</accession>
<dbReference type="Proteomes" id="UP000829817">
    <property type="component" value="Chromosome"/>
</dbReference>
<keyword evidence="3 6" id="KW-0812">Transmembrane</keyword>
<keyword evidence="4 6" id="KW-1133">Transmembrane helix</keyword>
<sequence length="202" mass="21739">MSSWAEFLLWLGVVFPLVFSAGPGNVLCAVCGAANGFRQSVPFILGLDLVYSAYALLAGFGLAAVVQRYPAVMLAVQLAGAAYVAWLGIKMLRRTHVAKKQAAKPLRFIDGVISQALNVKGITIILTMYSQFLNPDEPLPYQVLSLSAALLALNLLTHFTWAYGGAWIAEKFASDAAVQTQGRVFGSMLVAIALWLLYRALG</sequence>
<organism evidence="7 8">
    <name type="scientific">Uruburuella testudinis</name>
    <dbReference type="NCBI Taxonomy" id="1282863"/>
    <lineage>
        <taxon>Bacteria</taxon>
        <taxon>Pseudomonadati</taxon>
        <taxon>Pseudomonadota</taxon>
        <taxon>Betaproteobacteria</taxon>
        <taxon>Neisseriales</taxon>
        <taxon>Neisseriaceae</taxon>
        <taxon>Uruburuella</taxon>
    </lineage>
</organism>
<name>A0ABY4DRC8_9NEIS</name>
<evidence type="ECO:0000256" key="2">
    <source>
        <dbReference type="ARBA" id="ARBA00022475"/>
    </source>
</evidence>
<dbReference type="PANTHER" id="PTHR30086">
    <property type="entry name" value="ARGININE EXPORTER PROTEIN ARGO"/>
    <property type="match status" value="1"/>
</dbReference>
<evidence type="ECO:0000256" key="1">
    <source>
        <dbReference type="ARBA" id="ARBA00004651"/>
    </source>
</evidence>
<feature type="transmembrane region" description="Helical" evidence="6">
    <location>
        <begin position="72"/>
        <end position="92"/>
    </location>
</feature>
<gene>
    <name evidence="7" type="ORF">LVJ83_09970</name>
</gene>
<dbReference type="InterPro" id="IPR001123">
    <property type="entry name" value="LeuE-type"/>
</dbReference>